<dbReference type="SUPFAM" id="SSF49503">
    <property type="entry name" value="Cupredoxins"/>
    <property type="match status" value="1"/>
</dbReference>
<protein>
    <recommendedName>
        <fullName evidence="5">Copper-binding protein</fullName>
    </recommendedName>
</protein>
<reference evidence="3" key="1">
    <citation type="journal article" date="2014" name="Int. J. Syst. Evol. Microbiol.">
        <title>Complete genome sequence of Corynebacterium casei LMG S-19264T (=DSM 44701T), isolated from a smear-ripened cheese.</title>
        <authorList>
            <consortium name="US DOE Joint Genome Institute (JGI-PGF)"/>
            <person name="Walter F."/>
            <person name="Albersmeier A."/>
            <person name="Kalinowski J."/>
            <person name="Ruckert C."/>
        </authorList>
    </citation>
    <scope>NUCLEOTIDE SEQUENCE</scope>
    <source>
        <strain evidence="3">CGMCC 4.7201</strain>
    </source>
</reference>
<evidence type="ECO:0000256" key="2">
    <source>
        <dbReference type="SAM" id="SignalP"/>
    </source>
</evidence>
<keyword evidence="2" id="KW-0732">Signal</keyword>
<dbReference type="AlphaFoldDB" id="A0A917ZF36"/>
<feature type="compositionally biased region" description="Low complexity" evidence="1">
    <location>
        <begin position="151"/>
        <end position="162"/>
    </location>
</feature>
<evidence type="ECO:0000313" key="4">
    <source>
        <dbReference type="Proteomes" id="UP000641932"/>
    </source>
</evidence>
<dbReference type="InterPro" id="IPR008972">
    <property type="entry name" value="Cupredoxin"/>
</dbReference>
<feature type="compositionally biased region" description="Low complexity" evidence="1">
    <location>
        <begin position="39"/>
        <end position="49"/>
    </location>
</feature>
<evidence type="ECO:0000313" key="3">
    <source>
        <dbReference type="EMBL" id="GGO81367.1"/>
    </source>
</evidence>
<comment type="caution">
    <text evidence="3">The sequence shown here is derived from an EMBL/GenBank/DDBJ whole genome shotgun (WGS) entry which is preliminary data.</text>
</comment>
<dbReference type="RefSeq" id="WP_189129837.1">
    <property type="nucleotide sequence ID" value="NZ_BMMS01000002.1"/>
</dbReference>
<evidence type="ECO:0000256" key="1">
    <source>
        <dbReference type="SAM" id="MobiDB-lite"/>
    </source>
</evidence>
<organism evidence="3 4">
    <name type="scientific">Wenjunlia tyrosinilytica</name>
    <dbReference type="NCBI Taxonomy" id="1544741"/>
    <lineage>
        <taxon>Bacteria</taxon>
        <taxon>Bacillati</taxon>
        <taxon>Actinomycetota</taxon>
        <taxon>Actinomycetes</taxon>
        <taxon>Kitasatosporales</taxon>
        <taxon>Streptomycetaceae</taxon>
        <taxon>Wenjunlia</taxon>
    </lineage>
</organism>
<reference evidence="3" key="2">
    <citation type="submission" date="2020-09" db="EMBL/GenBank/DDBJ databases">
        <authorList>
            <person name="Sun Q."/>
            <person name="Zhou Y."/>
        </authorList>
    </citation>
    <scope>NUCLEOTIDE SEQUENCE</scope>
    <source>
        <strain evidence="3">CGMCC 4.7201</strain>
    </source>
</reference>
<feature type="chain" id="PRO_5039301079" description="Copper-binding protein" evidence="2">
    <location>
        <begin position="28"/>
        <end position="162"/>
    </location>
</feature>
<dbReference type="PROSITE" id="PS51257">
    <property type="entry name" value="PROKAR_LIPOPROTEIN"/>
    <property type="match status" value="1"/>
</dbReference>
<accession>A0A917ZF36</accession>
<evidence type="ECO:0008006" key="5">
    <source>
        <dbReference type="Google" id="ProtNLM"/>
    </source>
</evidence>
<dbReference type="Proteomes" id="UP000641932">
    <property type="component" value="Unassembled WGS sequence"/>
</dbReference>
<gene>
    <name evidence="3" type="ORF">GCM10012280_05420</name>
</gene>
<dbReference type="Gene3D" id="2.60.40.420">
    <property type="entry name" value="Cupredoxins - blue copper proteins"/>
    <property type="match status" value="1"/>
</dbReference>
<name>A0A917ZF36_9ACTN</name>
<feature type="region of interest" description="Disordered" evidence="1">
    <location>
        <begin position="142"/>
        <end position="162"/>
    </location>
</feature>
<sequence length="162" mass="15923">MARAVVKRNAIGVGLGAAALAAAAVVAGCGSSGGGGGSSSTPSHSASSGTAGGTQVQAKLTDFHVALSQMSFKPGTYTFVASNQGQRVHSLEIEGQGAEPRLKATLQPGQSGTVKITLKSGHYVVYCPVDGHKKLGMKMDITVGGGGGTSPSGTGSSKSNGY</sequence>
<proteinExistence type="predicted"/>
<feature type="signal peptide" evidence="2">
    <location>
        <begin position="1"/>
        <end position="27"/>
    </location>
</feature>
<feature type="region of interest" description="Disordered" evidence="1">
    <location>
        <begin position="33"/>
        <end position="53"/>
    </location>
</feature>
<dbReference type="EMBL" id="BMMS01000002">
    <property type="protein sequence ID" value="GGO81367.1"/>
    <property type="molecule type" value="Genomic_DNA"/>
</dbReference>
<keyword evidence="4" id="KW-1185">Reference proteome</keyword>